<protein>
    <submittedName>
        <fullName evidence="1">Uncharacterized protein</fullName>
    </submittedName>
</protein>
<proteinExistence type="predicted"/>
<evidence type="ECO:0000313" key="2">
    <source>
        <dbReference type="Proteomes" id="UP000004982"/>
    </source>
</evidence>
<organism evidence="1 2">
    <name type="scientific">Neisseria macacae ATCC 33926</name>
    <dbReference type="NCBI Taxonomy" id="997348"/>
    <lineage>
        <taxon>Bacteria</taxon>
        <taxon>Pseudomonadati</taxon>
        <taxon>Pseudomonadota</taxon>
        <taxon>Betaproteobacteria</taxon>
        <taxon>Neisseriales</taxon>
        <taxon>Neisseriaceae</taxon>
        <taxon>Neisseria</taxon>
    </lineage>
</organism>
<comment type="caution">
    <text evidence="1">The sequence shown here is derived from an EMBL/GenBank/DDBJ whole genome shotgun (WGS) entry which is preliminary data.</text>
</comment>
<dbReference type="Proteomes" id="UP000004982">
    <property type="component" value="Unassembled WGS sequence"/>
</dbReference>
<dbReference type="AlphaFoldDB" id="A0AA36UKP1"/>
<reference evidence="1 2" key="1">
    <citation type="submission" date="2011-05" db="EMBL/GenBank/DDBJ databases">
        <authorList>
            <person name="Muzny D."/>
            <person name="Qin X."/>
            <person name="Deng J."/>
            <person name="Jiang H."/>
            <person name="Liu Y."/>
            <person name="Qu J."/>
            <person name="Song X.-Z."/>
            <person name="Zhang L."/>
            <person name="Thornton R."/>
            <person name="Coyle M."/>
            <person name="Francisco L."/>
            <person name="Jackson L."/>
            <person name="Javaid M."/>
            <person name="Korchina V."/>
            <person name="Kovar C."/>
            <person name="Mata R."/>
            <person name="Mathew T."/>
            <person name="Ngo R."/>
            <person name="Nguyen L."/>
            <person name="Nguyen N."/>
            <person name="Okwuonu G."/>
            <person name="Ongeri F."/>
            <person name="Pham C."/>
            <person name="Simmons D."/>
            <person name="Wilczek-Boney K."/>
            <person name="Hale W."/>
            <person name="Jakkamsetti A."/>
            <person name="Pham P."/>
            <person name="Ruth R."/>
            <person name="San Lucas F."/>
            <person name="Warren J."/>
            <person name="Zhang J."/>
            <person name="Zhao Z."/>
            <person name="Zhou C."/>
            <person name="Zhu D."/>
            <person name="Lee S."/>
            <person name="Bess C."/>
            <person name="Blankenburg K."/>
            <person name="Forbes L."/>
            <person name="Fu Q."/>
            <person name="Gubbala S."/>
            <person name="Hirani K."/>
            <person name="Jayaseelan J.C."/>
            <person name="Lara F."/>
            <person name="Munidasa M."/>
            <person name="Palculict T."/>
            <person name="Patil S."/>
            <person name="Pu L.-L."/>
            <person name="Saada N."/>
            <person name="Tang L."/>
            <person name="Weissenberger G."/>
            <person name="Zhu Y."/>
            <person name="Hemphill L."/>
            <person name="Shang Y."/>
            <person name="Youmans B."/>
            <person name="Ayvaz T."/>
            <person name="Ross M."/>
            <person name="Santibanez J."/>
            <person name="Aqrawi P."/>
            <person name="Gross S."/>
            <person name="Joshi V."/>
            <person name="Fowler G."/>
            <person name="Nazareth L."/>
            <person name="Reid J."/>
            <person name="Worley K."/>
            <person name="Petrosino J."/>
            <person name="Highlander S."/>
            <person name="Gibbs R."/>
        </authorList>
    </citation>
    <scope>NUCLEOTIDE SEQUENCE [LARGE SCALE GENOMIC DNA]</scope>
    <source>
        <strain evidence="1 2">ATCC 33926</strain>
    </source>
</reference>
<accession>A0AA36UKP1</accession>
<sequence>MHNCFSFRIKCVSNHINKVFRRPELSKGSSENKFKHYFWQFGQ</sequence>
<gene>
    <name evidence="1" type="ORF">HMPREF9418_1098</name>
</gene>
<evidence type="ECO:0000313" key="1">
    <source>
        <dbReference type="EMBL" id="EGQ77362.1"/>
    </source>
</evidence>
<name>A0AA36UKP1_9NEIS</name>
<dbReference type="EMBL" id="AFQE01000051">
    <property type="protein sequence ID" value="EGQ77362.1"/>
    <property type="molecule type" value="Genomic_DNA"/>
</dbReference>